<accession>A0A937D926</accession>
<evidence type="ECO:0000256" key="8">
    <source>
        <dbReference type="SAM" id="MobiDB-lite"/>
    </source>
</evidence>
<evidence type="ECO:0000313" key="10">
    <source>
        <dbReference type="EMBL" id="MBL0422691.1"/>
    </source>
</evidence>
<dbReference type="AlphaFoldDB" id="A0A937D926"/>
<keyword evidence="6 7" id="KW-0472">Membrane</keyword>
<keyword evidence="3" id="KW-1003">Cell membrane</keyword>
<evidence type="ECO:0000256" key="7">
    <source>
        <dbReference type="RuleBase" id="RU363032"/>
    </source>
</evidence>
<evidence type="ECO:0000256" key="1">
    <source>
        <dbReference type="ARBA" id="ARBA00004651"/>
    </source>
</evidence>
<evidence type="ECO:0000259" key="9">
    <source>
        <dbReference type="PROSITE" id="PS50928"/>
    </source>
</evidence>
<protein>
    <submittedName>
        <fullName evidence="10">ABC transporter permease</fullName>
    </submittedName>
</protein>
<feature type="transmembrane region" description="Helical" evidence="7">
    <location>
        <begin position="262"/>
        <end position="283"/>
    </location>
</feature>
<dbReference type="PANTHER" id="PTHR30151">
    <property type="entry name" value="ALKANE SULFONATE ABC TRANSPORTER-RELATED, MEMBRANE SUBUNIT"/>
    <property type="match status" value="1"/>
</dbReference>
<evidence type="ECO:0000256" key="4">
    <source>
        <dbReference type="ARBA" id="ARBA00022692"/>
    </source>
</evidence>
<name>A0A937D926_9BURK</name>
<keyword evidence="5 7" id="KW-1133">Transmembrane helix</keyword>
<dbReference type="InterPro" id="IPR000515">
    <property type="entry name" value="MetI-like"/>
</dbReference>
<organism evidence="10 11">
    <name type="scientific">Ramlibacter aurantiacus</name>
    <dbReference type="NCBI Taxonomy" id="2801330"/>
    <lineage>
        <taxon>Bacteria</taxon>
        <taxon>Pseudomonadati</taxon>
        <taxon>Pseudomonadota</taxon>
        <taxon>Betaproteobacteria</taxon>
        <taxon>Burkholderiales</taxon>
        <taxon>Comamonadaceae</taxon>
        <taxon>Ramlibacter</taxon>
    </lineage>
</organism>
<dbReference type="GO" id="GO:0005886">
    <property type="term" value="C:plasma membrane"/>
    <property type="evidence" value="ECO:0007669"/>
    <property type="project" value="UniProtKB-SubCell"/>
</dbReference>
<feature type="region of interest" description="Disordered" evidence="8">
    <location>
        <begin position="1"/>
        <end position="36"/>
    </location>
</feature>
<dbReference type="PANTHER" id="PTHR30151:SF16">
    <property type="entry name" value="ABC TRANSPORTER PERMEASE PROTEIN"/>
    <property type="match status" value="1"/>
</dbReference>
<keyword evidence="2 7" id="KW-0813">Transport</keyword>
<sequence length="293" mass="31108">MKHGLPTGRRAAVRPSSGNRGTGLAGPLVAPPGERRPTGRFGGGRFLEWLPSLFVLLAVMGLWWLASHQQWVSKVFLPTPEATLASLREGLADGALGEQTWQTVRRMVEGWLLACVAGVLLGALIGISAAARAWLQPMLEFVRPLPASAILPLAVAIFGLGPNMVLFVIAFGSMWPVLLATLHGFASVDPRLREVAAALQLGEGEFVRKVGLPNAMPDILAGMRLSLTVSLIVAVVGEMIASQPGLGQTILLAARSFRAADLFAGIVILGLVGFVANALLAGAERRLLRWQRP</sequence>
<feature type="transmembrane region" description="Helical" evidence="7">
    <location>
        <begin position="111"/>
        <end position="135"/>
    </location>
</feature>
<dbReference type="EMBL" id="JAEQNA010000009">
    <property type="protein sequence ID" value="MBL0422691.1"/>
    <property type="molecule type" value="Genomic_DNA"/>
</dbReference>
<evidence type="ECO:0000256" key="3">
    <source>
        <dbReference type="ARBA" id="ARBA00022475"/>
    </source>
</evidence>
<comment type="subcellular location">
    <subcellularLocation>
        <location evidence="1 7">Cell membrane</location>
        <topology evidence="1 7">Multi-pass membrane protein</topology>
    </subcellularLocation>
</comment>
<keyword evidence="4 7" id="KW-0812">Transmembrane</keyword>
<proteinExistence type="inferred from homology"/>
<dbReference type="GO" id="GO:0055085">
    <property type="term" value="P:transmembrane transport"/>
    <property type="evidence" value="ECO:0007669"/>
    <property type="project" value="InterPro"/>
</dbReference>
<dbReference type="SUPFAM" id="SSF161098">
    <property type="entry name" value="MetI-like"/>
    <property type="match status" value="1"/>
</dbReference>
<dbReference type="PROSITE" id="PS50928">
    <property type="entry name" value="ABC_TM1"/>
    <property type="match status" value="1"/>
</dbReference>
<reference evidence="10" key="1">
    <citation type="submission" date="2021-01" db="EMBL/GenBank/DDBJ databases">
        <title>Ramlibacter sp. strain AW1 16S ribosomal RNA gene Genome sequencing and assembly.</title>
        <authorList>
            <person name="Kang M."/>
        </authorList>
    </citation>
    <scope>NUCLEOTIDE SEQUENCE</scope>
    <source>
        <strain evidence="10">AW1</strain>
    </source>
</reference>
<gene>
    <name evidence="10" type="ORF">JI739_20320</name>
</gene>
<evidence type="ECO:0000256" key="5">
    <source>
        <dbReference type="ARBA" id="ARBA00022989"/>
    </source>
</evidence>
<dbReference type="Pfam" id="PF00528">
    <property type="entry name" value="BPD_transp_1"/>
    <property type="match status" value="1"/>
</dbReference>
<comment type="caution">
    <text evidence="10">The sequence shown here is derived from an EMBL/GenBank/DDBJ whole genome shotgun (WGS) entry which is preliminary data.</text>
</comment>
<dbReference type="CDD" id="cd06261">
    <property type="entry name" value="TM_PBP2"/>
    <property type="match status" value="1"/>
</dbReference>
<dbReference type="Proteomes" id="UP000613011">
    <property type="component" value="Unassembled WGS sequence"/>
</dbReference>
<feature type="domain" description="ABC transmembrane type-1" evidence="9">
    <location>
        <begin position="100"/>
        <end position="280"/>
    </location>
</feature>
<feature type="transmembrane region" description="Helical" evidence="7">
    <location>
        <begin position="147"/>
        <end position="171"/>
    </location>
</feature>
<keyword evidence="11" id="KW-1185">Reference proteome</keyword>
<feature type="transmembrane region" description="Helical" evidence="7">
    <location>
        <begin position="219"/>
        <end position="241"/>
    </location>
</feature>
<feature type="transmembrane region" description="Helical" evidence="7">
    <location>
        <begin position="46"/>
        <end position="66"/>
    </location>
</feature>
<comment type="similarity">
    <text evidence="7">Belongs to the binding-protein-dependent transport system permease family.</text>
</comment>
<dbReference type="InterPro" id="IPR035906">
    <property type="entry name" value="MetI-like_sf"/>
</dbReference>
<evidence type="ECO:0000313" key="11">
    <source>
        <dbReference type="Proteomes" id="UP000613011"/>
    </source>
</evidence>
<evidence type="ECO:0000256" key="6">
    <source>
        <dbReference type="ARBA" id="ARBA00023136"/>
    </source>
</evidence>
<evidence type="ECO:0000256" key="2">
    <source>
        <dbReference type="ARBA" id="ARBA00022448"/>
    </source>
</evidence>
<dbReference type="Gene3D" id="1.10.3720.10">
    <property type="entry name" value="MetI-like"/>
    <property type="match status" value="1"/>
</dbReference>